<dbReference type="InterPro" id="IPR006222">
    <property type="entry name" value="GCVT_N"/>
</dbReference>
<dbReference type="InterPro" id="IPR013977">
    <property type="entry name" value="GcvT_C"/>
</dbReference>
<dbReference type="InterPro" id="IPR027266">
    <property type="entry name" value="TrmE/GcvT-like"/>
</dbReference>
<feature type="domain" description="GCVT N-terminal" evidence="2">
    <location>
        <begin position="150"/>
        <end position="422"/>
    </location>
</feature>
<dbReference type="EMBL" id="SPKJ01000204">
    <property type="protein sequence ID" value="MYZ50534.1"/>
    <property type="molecule type" value="Genomic_DNA"/>
</dbReference>
<dbReference type="PANTHER" id="PTHR43757:SF2">
    <property type="entry name" value="AMINOMETHYLTRANSFERASE, MITOCHONDRIAL"/>
    <property type="match status" value="1"/>
</dbReference>
<reference evidence="5" key="1">
    <citation type="submission" date="2019-03" db="EMBL/GenBank/DDBJ databases">
        <title>Afifella sp. nov., isolated from activated sludge.</title>
        <authorList>
            <person name="Li Q."/>
            <person name="Liu Y."/>
        </authorList>
    </citation>
    <scope>NUCLEOTIDE SEQUENCE</scope>
    <source>
        <strain evidence="5">L72</strain>
    </source>
</reference>
<dbReference type="Gene3D" id="3.30.1360.120">
    <property type="entry name" value="Probable tRNA modification gtpase trme, domain 1"/>
    <property type="match status" value="1"/>
</dbReference>
<gene>
    <name evidence="5" type="ORF">E4O86_22820</name>
</gene>
<accession>A0A964TA13</accession>
<dbReference type="InterPro" id="IPR029043">
    <property type="entry name" value="GcvT/YgfZ_C"/>
</dbReference>
<dbReference type="SUPFAM" id="SSF101790">
    <property type="entry name" value="Aminomethyltransferase beta-barrel domain"/>
    <property type="match status" value="1"/>
</dbReference>
<feature type="non-terminal residue" evidence="5">
    <location>
        <position position="1"/>
    </location>
</feature>
<evidence type="ECO:0000259" key="3">
    <source>
        <dbReference type="Pfam" id="PF08669"/>
    </source>
</evidence>
<evidence type="ECO:0000256" key="1">
    <source>
        <dbReference type="ARBA" id="ARBA00023002"/>
    </source>
</evidence>
<dbReference type="GO" id="GO:0016491">
    <property type="term" value="F:oxidoreductase activity"/>
    <property type="evidence" value="ECO:0007669"/>
    <property type="project" value="UniProtKB-KW"/>
</dbReference>
<evidence type="ECO:0000259" key="4">
    <source>
        <dbReference type="Pfam" id="PF17806"/>
    </source>
</evidence>
<dbReference type="SUPFAM" id="SSF103025">
    <property type="entry name" value="Folate-binding domain"/>
    <property type="match status" value="1"/>
</dbReference>
<evidence type="ECO:0000313" key="5">
    <source>
        <dbReference type="EMBL" id="MYZ50534.1"/>
    </source>
</evidence>
<feature type="domain" description="Aminomethyltransferase C-terminal" evidence="3">
    <location>
        <begin position="443"/>
        <end position="528"/>
    </location>
</feature>
<keyword evidence="1" id="KW-0560">Oxidoreductase</keyword>
<dbReference type="Pfam" id="PF08669">
    <property type="entry name" value="GCV_T_C"/>
    <property type="match status" value="1"/>
</dbReference>
<dbReference type="PANTHER" id="PTHR43757">
    <property type="entry name" value="AMINOMETHYLTRANSFERASE"/>
    <property type="match status" value="1"/>
</dbReference>
<evidence type="ECO:0000313" key="6">
    <source>
        <dbReference type="Proteomes" id="UP000773614"/>
    </source>
</evidence>
<dbReference type="InterPro" id="IPR041117">
    <property type="entry name" value="SoxA_A3"/>
</dbReference>
<dbReference type="Pfam" id="PF17806">
    <property type="entry name" value="SO_alpha_A3"/>
    <property type="match status" value="1"/>
</dbReference>
<dbReference type="Pfam" id="PF01571">
    <property type="entry name" value="GCV_T"/>
    <property type="match status" value="1"/>
</dbReference>
<evidence type="ECO:0000259" key="2">
    <source>
        <dbReference type="Pfam" id="PF01571"/>
    </source>
</evidence>
<dbReference type="InterPro" id="IPR028896">
    <property type="entry name" value="GcvT/YgfZ/DmdA"/>
</dbReference>
<protein>
    <submittedName>
        <fullName evidence="5">Sarcosine oxidase subunit alpha</fullName>
    </submittedName>
</protein>
<feature type="domain" description="SoxA A3" evidence="4">
    <location>
        <begin position="50"/>
        <end position="134"/>
    </location>
</feature>
<comment type="caution">
    <text evidence="5">The sequence shown here is derived from an EMBL/GenBank/DDBJ whole genome shotgun (WGS) entry which is preliminary data.</text>
</comment>
<organism evidence="5 6">
    <name type="scientific">Propylenella binzhouense</name>
    <dbReference type="NCBI Taxonomy" id="2555902"/>
    <lineage>
        <taxon>Bacteria</taxon>
        <taxon>Pseudomonadati</taxon>
        <taxon>Pseudomonadota</taxon>
        <taxon>Alphaproteobacteria</taxon>
        <taxon>Hyphomicrobiales</taxon>
        <taxon>Propylenellaceae</taxon>
        <taxon>Propylenella</taxon>
    </lineage>
</organism>
<keyword evidence="6" id="KW-1185">Reference proteome</keyword>
<dbReference type="InterPro" id="IPR041854">
    <property type="entry name" value="BFD-like_2Fe2S-bd_dom_sf"/>
</dbReference>
<dbReference type="RefSeq" id="WP_281351658.1">
    <property type="nucleotide sequence ID" value="NZ_SPKJ01000204.1"/>
</dbReference>
<proteinExistence type="predicted"/>
<dbReference type="AlphaFoldDB" id="A0A964TA13"/>
<dbReference type="Proteomes" id="UP000773614">
    <property type="component" value="Unassembled WGS sequence"/>
</dbReference>
<dbReference type="Gene3D" id="1.10.10.1100">
    <property type="entry name" value="BFD-like [2Fe-2S]-binding domain"/>
    <property type="match status" value="1"/>
</dbReference>
<name>A0A964TA13_9HYPH</name>
<sequence length="536" mass="57061">RPALADCLADGARLGAEAARACGFEAAAEAAPSTDPESVAAAPVWRVPGKGRGFVDFQNDVTEADIAIAHAEGFRSVEHLKRYTTLGMATDQGKTANVPGLAVMAALTGRSIPATGTTTYRPPYTPVAIGALAGHHRGRDFRPTRLAPSHAWAEGEGAVFVEAGLWLRAQYFPRPGETDWQETVDREVTTVRTAVGVCDVSTLGKIDIEGEDAAEFLERVYVNSWKSLPVGKARYGLMLREDGFVMDDGTTARLGERHYLMTTTTANAAGVMRHLEFCAQVLWPELDVRMVSVTEQWAQYSLAGPRARETLGAVLDPGHDLSDAAFPYLAAGAVTVGGGIPARLFRISFSGERAYELAVPASHGDAAIRAIMAAGAPHGIAPYGTEALGVMRIEKGHVAGGELNGQTTARDLGLGRMMSRKKDFVGRLMAERPALMDPDRPALVGFVPVDRSRRLRAGAHFVALGRPASAEHDEGHMTSVAFSPSLGHSIGLGLLKRGPERIGERVRAVDPVRGGDIEVEVASPVFLDPAGERLHG</sequence>